<evidence type="ECO:0000313" key="3">
    <source>
        <dbReference type="Proteomes" id="UP001500212"/>
    </source>
</evidence>
<proteinExistence type="predicted"/>
<protein>
    <recommendedName>
        <fullName evidence="4">Secreted protein</fullName>
    </recommendedName>
</protein>
<feature type="chain" id="PRO_5045746110" description="Secreted protein" evidence="1">
    <location>
        <begin position="31"/>
        <end position="143"/>
    </location>
</feature>
<name>A0ABP8TAZ6_9ACTN</name>
<gene>
    <name evidence="2" type="ORF">GCM10023195_09010</name>
</gene>
<dbReference type="Proteomes" id="UP001500212">
    <property type="component" value="Unassembled WGS sequence"/>
</dbReference>
<dbReference type="RefSeq" id="WP_345348646.1">
    <property type="nucleotide sequence ID" value="NZ_BAABHJ010000002.1"/>
</dbReference>
<dbReference type="EMBL" id="BAABHJ010000002">
    <property type="protein sequence ID" value="GAA4602826.1"/>
    <property type="molecule type" value="Genomic_DNA"/>
</dbReference>
<accession>A0ABP8TAZ6</accession>
<organism evidence="2 3">
    <name type="scientific">Actinoallomurus liliacearum</name>
    <dbReference type="NCBI Taxonomy" id="1080073"/>
    <lineage>
        <taxon>Bacteria</taxon>
        <taxon>Bacillati</taxon>
        <taxon>Actinomycetota</taxon>
        <taxon>Actinomycetes</taxon>
        <taxon>Streptosporangiales</taxon>
        <taxon>Thermomonosporaceae</taxon>
        <taxon>Actinoallomurus</taxon>
    </lineage>
</organism>
<comment type="caution">
    <text evidence="2">The sequence shown here is derived from an EMBL/GenBank/DDBJ whole genome shotgun (WGS) entry which is preliminary data.</text>
</comment>
<reference evidence="3" key="1">
    <citation type="journal article" date="2019" name="Int. J. Syst. Evol. Microbiol.">
        <title>The Global Catalogue of Microorganisms (GCM) 10K type strain sequencing project: providing services to taxonomists for standard genome sequencing and annotation.</title>
        <authorList>
            <consortium name="The Broad Institute Genomics Platform"/>
            <consortium name="The Broad Institute Genome Sequencing Center for Infectious Disease"/>
            <person name="Wu L."/>
            <person name="Ma J."/>
        </authorList>
    </citation>
    <scope>NUCLEOTIDE SEQUENCE [LARGE SCALE GENOMIC DNA]</scope>
    <source>
        <strain evidence="3">JCM 17938</strain>
    </source>
</reference>
<evidence type="ECO:0000313" key="2">
    <source>
        <dbReference type="EMBL" id="GAA4602826.1"/>
    </source>
</evidence>
<sequence>MHLGTKIGSVVGAGALGVAVLAATARPASAGTDDVHPMSGCRLGIICGTVYNNTTHNVEVCLAWNGNGSDQAYQTSGKCDSIAYAAPHSVYGTPQLKDVDAIYIPSGTTYYGAYSGIPKEWTHTGNGWWKFASTVDVHIDWTS</sequence>
<evidence type="ECO:0008006" key="4">
    <source>
        <dbReference type="Google" id="ProtNLM"/>
    </source>
</evidence>
<keyword evidence="3" id="KW-1185">Reference proteome</keyword>
<feature type="signal peptide" evidence="1">
    <location>
        <begin position="1"/>
        <end position="30"/>
    </location>
</feature>
<keyword evidence="1" id="KW-0732">Signal</keyword>
<evidence type="ECO:0000256" key="1">
    <source>
        <dbReference type="SAM" id="SignalP"/>
    </source>
</evidence>